<sequence length="761" mass="84572">MVIWRDPSLPFSLGSYLVTGEQRDTPSPISVFPNWTPQGMSKEGTRVNVFEVKGNTVALDLFVSPGSICLLPYVLNDPQDESKMAELIQQLSKKVMTLVSKATSVVVVLAAVVGSSETAAPGLGTAAERTVAGVRETVRGHSETMAKVYKVLTRRPWIIAGLDFPDQNSVQRLLGAQEHVEQTAQRSLMSALITVGTEKQEPWRFLKLAISKVDAECLQLHHEYGPQFRELTEHLPHETIQPFADFYKESVPADLKDQMSESALHRAAEIMNMMGLCVYCPHVTRRPVITDCAWMQECFALLSKPPLDAPPATVTCVDEKCPCWTESSLVSELAQVVGGDKTKALDIVILLEKSNLILRLPCTRHSLHDELFVYVPYDELSREPPVTLERLWSRDLPANELQVDRYYTFVHGHPASFMAMFLRHCAKINVFTLLWKFGALMQQGGVETLVERHTNTDGQPVLVLCVRANKATGEEGNATTVGCLWSQLNVFCAIVDYCCVTTNVFAEATRVCETCEPTRNPKSVIAAGDDVQRHLLQVAKAGHDRALMCKKRCAKRTFTKEELIGPDFVTMTPSHGVMSTHAVLGHFEKYTKCFQCGQCAERGIFCEGNGLVDAKPRHCSCETNVCLCPLCGTCQKCIAYLSKVETTLRPGMSSACAFSFQQDGQDNRSNLQHGNLFSFNASAGGVVCLRSVLSPEKFSGFEVTLLRRNRMIIVLKRCAFSVRKTAPTDRRSLEQLQEIRNVMNSPLMYLTVDSIRTLTDM</sequence>
<protein>
    <submittedName>
        <fullName evidence="1">Uncharacterized protein</fullName>
    </submittedName>
</protein>
<name>A0AAD9KXW6_RIDPI</name>
<dbReference type="Proteomes" id="UP001209878">
    <property type="component" value="Unassembled WGS sequence"/>
</dbReference>
<dbReference type="AlphaFoldDB" id="A0AAD9KXW6"/>
<gene>
    <name evidence="1" type="ORF">NP493_492g02007</name>
</gene>
<proteinExistence type="predicted"/>
<evidence type="ECO:0000313" key="2">
    <source>
        <dbReference type="Proteomes" id="UP001209878"/>
    </source>
</evidence>
<reference evidence="1" key="1">
    <citation type="journal article" date="2023" name="Mol. Biol. Evol.">
        <title>Third-Generation Sequencing Reveals the Adaptive Role of the Epigenome in Three Deep-Sea Polychaetes.</title>
        <authorList>
            <person name="Perez M."/>
            <person name="Aroh O."/>
            <person name="Sun Y."/>
            <person name="Lan Y."/>
            <person name="Juniper S.K."/>
            <person name="Young C.R."/>
            <person name="Angers B."/>
            <person name="Qian P.Y."/>
        </authorList>
    </citation>
    <scope>NUCLEOTIDE SEQUENCE</scope>
    <source>
        <strain evidence="1">R07B-5</strain>
    </source>
</reference>
<dbReference type="EMBL" id="JAODUO010000492">
    <property type="protein sequence ID" value="KAK2179416.1"/>
    <property type="molecule type" value="Genomic_DNA"/>
</dbReference>
<organism evidence="1 2">
    <name type="scientific">Ridgeia piscesae</name>
    <name type="common">Tubeworm</name>
    <dbReference type="NCBI Taxonomy" id="27915"/>
    <lineage>
        <taxon>Eukaryota</taxon>
        <taxon>Metazoa</taxon>
        <taxon>Spiralia</taxon>
        <taxon>Lophotrochozoa</taxon>
        <taxon>Annelida</taxon>
        <taxon>Polychaeta</taxon>
        <taxon>Sedentaria</taxon>
        <taxon>Canalipalpata</taxon>
        <taxon>Sabellida</taxon>
        <taxon>Siboglinidae</taxon>
        <taxon>Ridgeia</taxon>
    </lineage>
</organism>
<comment type="caution">
    <text evidence="1">The sequence shown here is derived from an EMBL/GenBank/DDBJ whole genome shotgun (WGS) entry which is preliminary data.</text>
</comment>
<evidence type="ECO:0000313" key="1">
    <source>
        <dbReference type="EMBL" id="KAK2179416.1"/>
    </source>
</evidence>
<accession>A0AAD9KXW6</accession>
<keyword evidence="2" id="KW-1185">Reference proteome</keyword>